<gene>
    <name evidence="2" type="ORF">CRG98_019642</name>
</gene>
<feature type="compositionally biased region" description="Basic residues" evidence="1">
    <location>
        <begin position="67"/>
        <end position="77"/>
    </location>
</feature>
<evidence type="ECO:0000256" key="1">
    <source>
        <dbReference type="SAM" id="MobiDB-lite"/>
    </source>
</evidence>
<dbReference type="EMBL" id="PGOL01001213">
    <property type="protein sequence ID" value="PKI59975.1"/>
    <property type="molecule type" value="Genomic_DNA"/>
</dbReference>
<protein>
    <submittedName>
        <fullName evidence="2">Uncharacterized protein</fullName>
    </submittedName>
</protein>
<evidence type="ECO:0000313" key="3">
    <source>
        <dbReference type="Proteomes" id="UP000233551"/>
    </source>
</evidence>
<name>A0A2I0JUK2_PUNGR</name>
<reference evidence="2 3" key="1">
    <citation type="submission" date="2017-11" db="EMBL/GenBank/DDBJ databases">
        <title>De-novo sequencing of pomegranate (Punica granatum L.) genome.</title>
        <authorList>
            <person name="Akparov Z."/>
            <person name="Amiraslanov A."/>
            <person name="Hajiyeva S."/>
            <person name="Abbasov M."/>
            <person name="Kaur K."/>
            <person name="Hamwieh A."/>
            <person name="Solovyev V."/>
            <person name="Salamov A."/>
            <person name="Braich B."/>
            <person name="Kosarev P."/>
            <person name="Mahmoud A."/>
            <person name="Hajiyev E."/>
            <person name="Babayeva S."/>
            <person name="Izzatullayeva V."/>
            <person name="Mammadov A."/>
            <person name="Mammadov A."/>
            <person name="Sharifova S."/>
            <person name="Ojaghi J."/>
            <person name="Eynullazada K."/>
            <person name="Bayramov B."/>
            <person name="Abdulazimova A."/>
            <person name="Shahmuradov I."/>
        </authorList>
    </citation>
    <scope>NUCLEOTIDE SEQUENCE [LARGE SCALE GENOMIC DNA]</scope>
    <source>
        <strain evidence="3">cv. AG2017</strain>
        <tissue evidence="2">Leaf</tissue>
    </source>
</reference>
<evidence type="ECO:0000313" key="2">
    <source>
        <dbReference type="EMBL" id="PKI59975.1"/>
    </source>
</evidence>
<feature type="region of interest" description="Disordered" evidence="1">
    <location>
        <begin position="1"/>
        <end position="77"/>
    </location>
</feature>
<keyword evidence="3" id="KW-1185">Reference proteome</keyword>
<feature type="compositionally biased region" description="Acidic residues" evidence="1">
    <location>
        <begin position="42"/>
        <end position="57"/>
    </location>
</feature>
<accession>A0A2I0JUK2</accession>
<feature type="compositionally biased region" description="Basic and acidic residues" evidence="1">
    <location>
        <begin position="8"/>
        <end position="19"/>
    </location>
</feature>
<organism evidence="2 3">
    <name type="scientific">Punica granatum</name>
    <name type="common">Pomegranate</name>
    <dbReference type="NCBI Taxonomy" id="22663"/>
    <lineage>
        <taxon>Eukaryota</taxon>
        <taxon>Viridiplantae</taxon>
        <taxon>Streptophyta</taxon>
        <taxon>Embryophyta</taxon>
        <taxon>Tracheophyta</taxon>
        <taxon>Spermatophyta</taxon>
        <taxon>Magnoliopsida</taxon>
        <taxon>eudicotyledons</taxon>
        <taxon>Gunneridae</taxon>
        <taxon>Pentapetalae</taxon>
        <taxon>rosids</taxon>
        <taxon>malvids</taxon>
        <taxon>Myrtales</taxon>
        <taxon>Lythraceae</taxon>
        <taxon>Punica</taxon>
    </lineage>
</organism>
<sequence>MVLNTINDRLERHDERIDQLRQAPNQHPRRNNNRQPAPTIDPFDDHEEGSYDDEDDVSSIVTERTRISSRRGTHARA</sequence>
<proteinExistence type="predicted"/>
<dbReference type="Proteomes" id="UP000233551">
    <property type="component" value="Unassembled WGS sequence"/>
</dbReference>
<dbReference type="AlphaFoldDB" id="A0A2I0JUK2"/>
<comment type="caution">
    <text evidence="2">The sequence shown here is derived from an EMBL/GenBank/DDBJ whole genome shotgun (WGS) entry which is preliminary data.</text>
</comment>